<dbReference type="InterPro" id="IPR029016">
    <property type="entry name" value="GAF-like_dom_sf"/>
</dbReference>
<feature type="domain" description="GAF" evidence="1">
    <location>
        <begin position="25"/>
        <end position="151"/>
    </location>
</feature>
<dbReference type="AlphaFoldDB" id="A0A518B3K3"/>
<evidence type="ECO:0000259" key="1">
    <source>
        <dbReference type="Pfam" id="PF01590"/>
    </source>
</evidence>
<evidence type="ECO:0000313" key="2">
    <source>
        <dbReference type="EMBL" id="QDU61578.1"/>
    </source>
</evidence>
<dbReference type="Proteomes" id="UP000317093">
    <property type="component" value="Chromosome"/>
</dbReference>
<dbReference type="RefSeq" id="WP_145258151.1">
    <property type="nucleotide sequence ID" value="NZ_CP036279.1"/>
</dbReference>
<dbReference type="EMBL" id="CP036279">
    <property type="protein sequence ID" value="QDU61578.1"/>
    <property type="molecule type" value="Genomic_DNA"/>
</dbReference>
<protein>
    <recommendedName>
        <fullName evidence="1">GAF domain-containing protein</fullName>
    </recommendedName>
</protein>
<accession>A0A518B3K3</accession>
<sequence length="156" mass="17069">MNETPLRILTTEELREPQEVEAWLERFRSRFQARASGLWRREGEHLVVLGHAFAPDFDKDVAREFMAAVESVSLERTGLGIVKAAVDDATAVARTDAGPVDSSSWLKRFGAACSVAIPLHAGERVTGILAIALFSTQDLDAQRTALEQIAAVLPLE</sequence>
<name>A0A518B3K3_9BACT</name>
<organism evidence="2 3">
    <name type="scientific">Kolteria novifilia</name>
    <dbReference type="NCBI Taxonomy" id="2527975"/>
    <lineage>
        <taxon>Bacteria</taxon>
        <taxon>Pseudomonadati</taxon>
        <taxon>Planctomycetota</taxon>
        <taxon>Planctomycetia</taxon>
        <taxon>Kolteriales</taxon>
        <taxon>Kolteriaceae</taxon>
        <taxon>Kolteria</taxon>
    </lineage>
</organism>
<dbReference type="SUPFAM" id="SSF55781">
    <property type="entry name" value="GAF domain-like"/>
    <property type="match status" value="1"/>
</dbReference>
<gene>
    <name evidence="2" type="ORF">Pan216_24390</name>
</gene>
<keyword evidence="3" id="KW-1185">Reference proteome</keyword>
<dbReference type="Gene3D" id="3.30.450.40">
    <property type="match status" value="1"/>
</dbReference>
<dbReference type="KEGG" id="knv:Pan216_24390"/>
<dbReference type="Pfam" id="PF01590">
    <property type="entry name" value="GAF"/>
    <property type="match status" value="1"/>
</dbReference>
<proteinExistence type="predicted"/>
<dbReference type="OrthoDB" id="290975at2"/>
<evidence type="ECO:0000313" key="3">
    <source>
        <dbReference type="Proteomes" id="UP000317093"/>
    </source>
</evidence>
<dbReference type="InterPro" id="IPR003018">
    <property type="entry name" value="GAF"/>
</dbReference>
<reference evidence="2 3" key="1">
    <citation type="submission" date="2019-02" db="EMBL/GenBank/DDBJ databases">
        <title>Deep-cultivation of Planctomycetes and their phenomic and genomic characterization uncovers novel biology.</title>
        <authorList>
            <person name="Wiegand S."/>
            <person name="Jogler M."/>
            <person name="Boedeker C."/>
            <person name="Pinto D."/>
            <person name="Vollmers J."/>
            <person name="Rivas-Marin E."/>
            <person name="Kohn T."/>
            <person name="Peeters S.H."/>
            <person name="Heuer A."/>
            <person name="Rast P."/>
            <person name="Oberbeckmann S."/>
            <person name="Bunk B."/>
            <person name="Jeske O."/>
            <person name="Meyerdierks A."/>
            <person name="Storesund J.E."/>
            <person name="Kallscheuer N."/>
            <person name="Luecker S."/>
            <person name="Lage O.M."/>
            <person name="Pohl T."/>
            <person name="Merkel B.J."/>
            <person name="Hornburger P."/>
            <person name="Mueller R.-W."/>
            <person name="Bruemmer F."/>
            <person name="Labrenz M."/>
            <person name="Spormann A.M."/>
            <person name="Op den Camp H."/>
            <person name="Overmann J."/>
            <person name="Amann R."/>
            <person name="Jetten M.S.M."/>
            <person name="Mascher T."/>
            <person name="Medema M.H."/>
            <person name="Devos D.P."/>
            <person name="Kaster A.-K."/>
            <person name="Ovreas L."/>
            <person name="Rohde M."/>
            <person name="Galperin M.Y."/>
            <person name="Jogler C."/>
        </authorList>
    </citation>
    <scope>NUCLEOTIDE SEQUENCE [LARGE SCALE GENOMIC DNA]</scope>
    <source>
        <strain evidence="2 3">Pan216</strain>
    </source>
</reference>